<feature type="transmembrane region" description="Helical" evidence="3">
    <location>
        <begin position="36"/>
        <end position="61"/>
    </location>
</feature>
<keyword evidence="1" id="KW-0479">Metal-binding</keyword>
<keyword evidence="1" id="KW-0862">Zinc</keyword>
<feature type="region of interest" description="Disordered" evidence="2">
    <location>
        <begin position="1"/>
        <end position="29"/>
    </location>
</feature>
<sequence length="480" mass="52039">MSSPTSTPTISSSSPTASPSGGGGRHSGGGPTSSPLLFFVALGFGVVFTNLWIIVGVKYCFRYNQRQRNARMLNENGEPIDLATMPRPHRRRREKKLMSMDEVNERFPLTKYKTWRSSRESEGLPAEGGITAPPSREGSLRNEPGIAEDHGTSKNRASVDTTRVDAQPQTTLGIAQQHHAAQANTSPHSPRTSTDITHATQQQQQNTKYEEKYAPQPNITAKGSTEINSTGRNDSLATADEEEAEDDDDPIRTAAPPEMLAAPGDACAICLDTLEDDDDVRGLTCGHAFHGACVDPWLTSRRACCPLCKADYYVPKPRADGDDPNSSSGGTASGRRVAGMRFPQHPQAAWIGTRGFGAGAGPAGYPHRSRILFVGPRFLAPPPPGMGHSGHEEEMWQSPRRRERERRRRDMAEAAPQQQQQEESDNTATAQTGGWRSRLPNLSLPRFGGRPASGADPAAQHGPVEELATTPADLEAGRRR</sequence>
<evidence type="ECO:0000259" key="4">
    <source>
        <dbReference type="PROSITE" id="PS50089"/>
    </source>
</evidence>
<keyword evidence="3" id="KW-0472">Membrane</keyword>
<organism evidence="5 6">
    <name type="scientific">Polychaeton citri CBS 116435</name>
    <dbReference type="NCBI Taxonomy" id="1314669"/>
    <lineage>
        <taxon>Eukaryota</taxon>
        <taxon>Fungi</taxon>
        <taxon>Dikarya</taxon>
        <taxon>Ascomycota</taxon>
        <taxon>Pezizomycotina</taxon>
        <taxon>Dothideomycetes</taxon>
        <taxon>Dothideomycetidae</taxon>
        <taxon>Capnodiales</taxon>
        <taxon>Capnodiaceae</taxon>
        <taxon>Polychaeton</taxon>
    </lineage>
</organism>
<keyword evidence="3" id="KW-1133">Transmembrane helix</keyword>
<feature type="domain" description="RING-type" evidence="4">
    <location>
        <begin position="267"/>
        <end position="309"/>
    </location>
</feature>
<dbReference type="InterPro" id="IPR051826">
    <property type="entry name" value="E3_ubiquitin-ligase_domain"/>
</dbReference>
<dbReference type="PANTHER" id="PTHR22765:SF434">
    <property type="entry name" value="GB|AAD18119.1-RELATED"/>
    <property type="match status" value="1"/>
</dbReference>
<dbReference type="GO" id="GO:0008270">
    <property type="term" value="F:zinc ion binding"/>
    <property type="evidence" value="ECO:0007669"/>
    <property type="project" value="UniProtKB-KW"/>
</dbReference>
<feature type="region of interest" description="Disordered" evidence="2">
    <location>
        <begin position="115"/>
        <end position="163"/>
    </location>
</feature>
<dbReference type="GO" id="GO:0061630">
    <property type="term" value="F:ubiquitin protein ligase activity"/>
    <property type="evidence" value="ECO:0007669"/>
    <property type="project" value="TreeGrafter"/>
</dbReference>
<feature type="compositionally biased region" description="Gly residues" evidence="2">
    <location>
        <begin position="20"/>
        <end position="29"/>
    </location>
</feature>
<dbReference type="Pfam" id="PF13639">
    <property type="entry name" value="zf-RING_2"/>
    <property type="match status" value="1"/>
</dbReference>
<keyword evidence="1" id="KW-0863">Zinc-finger</keyword>
<dbReference type="Gene3D" id="3.30.40.10">
    <property type="entry name" value="Zinc/RING finger domain, C3HC4 (zinc finger)"/>
    <property type="match status" value="1"/>
</dbReference>
<dbReference type="GO" id="GO:0006511">
    <property type="term" value="P:ubiquitin-dependent protein catabolic process"/>
    <property type="evidence" value="ECO:0007669"/>
    <property type="project" value="TreeGrafter"/>
</dbReference>
<dbReference type="EMBL" id="MU003844">
    <property type="protein sequence ID" value="KAF2717439.1"/>
    <property type="molecule type" value="Genomic_DNA"/>
</dbReference>
<keyword evidence="3" id="KW-0812">Transmembrane</keyword>
<protein>
    <recommendedName>
        <fullName evidence="4">RING-type domain-containing protein</fullName>
    </recommendedName>
</protein>
<dbReference type="GO" id="GO:0005737">
    <property type="term" value="C:cytoplasm"/>
    <property type="evidence" value="ECO:0007669"/>
    <property type="project" value="TreeGrafter"/>
</dbReference>
<accession>A0A9P4Q3I2</accession>
<dbReference type="Proteomes" id="UP000799441">
    <property type="component" value="Unassembled WGS sequence"/>
</dbReference>
<gene>
    <name evidence="5" type="ORF">K431DRAFT_233208</name>
</gene>
<dbReference type="InterPro" id="IPR013083">
    <property type="entry name" value="Znf_RING/FYVE/PHD"/>
</dbReference>
<feature type="compositionally biased region" description="Polar residues" evidence="2">
    <location>
        <begin position="182"/>
        <end position="207"/>
    </location>
</feature>
<feature type="region of interest" description="Disordered" evidence="2">
    <location>
        <begin position="376"/>
        <end position="480"/>
    </location>
</feature>
<feature type="region of interest" description="Disordered" evidence="2">
    <location>
        <begin position="316"/>
        <end position="337"/>
    </location>
</feature>
<evidence type="ECO:0000256" key="3">
    <source>
        <dbReference type="SAM" id="Phobius"/>
    </source>
</evidence>
<evidence type="ECO:0000313" key="6">
    <source>
        <dbReference type="Proteomes" id="UP000799441"/>
    </source>
</evidence>
<feature type="region of interest" description="Disordered" evidence="2">
    <location>
        <begin position="175"/>
        <end position="258"/>
    </location>
</feature>
<feature type="compositionally biased region" description="Acidic residues" evidence="2">
    <location>
        <begin position="239"/>
        <end position="249"/>
    </location>
</feature>
<keyword evidence="6" id="KW-1185">Reference proteome</keyword>
<evidence type="ECO:0000256" key="2">
    <source>
        <dbReference type="SAM" id="MobiDB-lite"/>
    </source>
</evidence>
<feature type="compositionally biased region" description="Polar residues" evidence="2">
    <location>
        <begin position="217"/>
        <end position="236"/>
    </location>
</feature>
<dbReference type="PANTHER" id="PTHR22765">
    <property type="entry name" value="RING FINGER AND PROTEASE ASSOCIATED DOMAIN-CONTAINING"/>
    <property type="match status" value="1"/>
</dbReference>
<dbReference type="FunFam" id="3.30.40.10:FF:000539">
    <property type="entry name" value="Ring finger domain protein"/>
    <property type="match status" value="1"/>
</dbReference>
<dbReference type="CDD" id="cd16473">
    <property type="entry name" value="RING-H2_RNF103"/>
    <property type="match status" value="1"/>
</dbReference>
<proteinExistence type="predicted"/>
<reference evidence="5" key="1">
    <citation type="journal article" date="2020" name="Stud. Mycol.">
        <title>101 Dothideomycetes genomes: a test case for predicting lifestyles and emergence of pathogens.</title>
        <authorList>
            <person name="Haridas S."/>
            <person name="Albert R."/>
            <person name="Binder M."/>
            <person name="Bloem J."/>
            <person name="Labutti K."/>
            <person name="Salamov A."/>
            <person name="Andreopoulos B."/>
            <person name="Baker S."/>
            <person name="Barry K."/>
            <person name="Bills G."/>
            <person name="Bluhm B."/>
            <person name="Cannon C."/>
            <person name="Castanera R."/>
            <person name="Culley D."/>
            <person name="Daum C."/>
            <person name="Ezra D."/>
            <person name="Gonzalez J."/>
            <person name="Henrissat B."/>
            <person name="Kuo A."/>
            <person name="Liang C."/>
            <person name="Lipzen A."/>
            <person name="Lutzoni F."/>
            <person name="Magnuson J."/>
            <person name="Mondo S."/>
            <person name="Nolan M."/>
            <person name="Ohm R."/>
            <person name="Pangilinan J."/>
            <person name="Park H.-J."/>
            <person name="Ramirez L."/>
            <person name="Alfaro M."/>
            <person name="Sun H."/>
            <person name="Tritt A."/>
            <person name="Yoshinaga Y."/>
            <person name="Zwiers L.-H."/>
            <person name="Turgeon B."/>
            <person name="Goodwin S."/>
            <person name="Spatafora J."/>
            <person name="Crous P."/>
            <person name="Grigoriev I."/>
        </authorList>
    </citation>
    <scope>NUCLEOTIDE SEQUENCE</scope>
    <source>
        <strain evidence="5">CBS 116435</strain>
    </source>
</reference>
<name>A0A9P4Q3I2_9PEZI</name>
<dbReference type="InterPro" id="IPR001841">
    <property type="entry name" value="Znf_RING"/>
</dbReference>
<dbReference type="OrthoDB" id="8062037at2759"/>
<dbReference type="PROSITE" id="PS50089">
    <property type="entry name" value="ZF_RING_2"/>
    <property type="match status" value="1"/>
</dbReference>
<comment type="caution">
    <text evidence="5">The sequence shown here is derived from an EMBL/GenBank/DDBJ whole genome shotgun (WGS) entry which is preliminary data.</text>
</comment>
<dbReference type="AlphaFoldDB" id="A0A9P4Q3I2"/>
<feature type="compositionally biased region" description="Basic residues" evidence="2">
    <location>
        <begin position="399"/>
        <end position="409"/>
    </location>
</feature>
<dbReference type="SMART" id="SM00184">
    <property type="entry name" value="RING"/>
    <property type="match status" value="1"/>
</dbReference>
<dbReference type="SUPFAM" id="SSF57850">
    <property type="entry name" value="RING/U-box"/>
    <property type="match status" value="1"/>
</dbReference>
<evidence type="ECO:0000256" key="1">
    <source>
        <dbReference type="PROSITE-ProRule" id="PRU00175"/>
    </source>
</evidence>
<evidence type="ECO:0000313" key="5">
    <source>
        <dbReference type="EMBL" id="KAF2717439.1"/>
    </source>
</evidence>
<feature type="compositionally biased region" description="Low complexity" evidence="2">
    <location>
        <begin position="1"/>
        <end position="19"/>
    </location>
</feature>